<dbReference type="InterPro" id="IPR011990">
    <property type="entry name" value="TPR-like_helical_dom_sf"/>
</dbReference>
<dbReference type="InterPro" id="IPR051677">
    <property type="entry name" value="AfsR-DnrI-RedD_regulator"/>
</dbReference>
<name>A0A4Z0D9B3_9FIRM</name>
<dbReference type="InterPro" id="IPR016032">
    <property type="entry name" value="Sig_transdc_resp-reg_C-effctor"/>
</dbReference>
<dbReference type="AlphaFoldDB" id="A0A4Z0D9B3"/>
<evidence type="ECO:0000313" key="3">
    <source>
        <dbReference type="Proteomes" id="UP000298381"/>
    </source>
</evidence>
<dbReference type="PANTHER" id="PTHR35807">
    <property type="entry name" value="TRANSCRIPTIONAL REGULATOR REDD-RELATED"/>
    <property type="match status" value="1"/>
</dbReference>
<dbReference type="GO" id="GO:0003677">
    <property type="term" value="F:DNA binding"/>
    <property type="evidence" value="ECO:0007669"/>
    <property type="project" value="InterPro"/>
</dbReference>
<dbReference type="Proteomes" id="UP000298381">
    <property type="component" value="Unassembled WGS sequence"/>
</dbReference>
<dbReference type="EMBL" id="SRIB01000002">
    <property type="protein sequence ID" value="TFZ41443.1"/>
    <property type="molecule type" value="Genomic_DNA"/>
</dbReference>
<comment type="caution">
    <text evidence="2">The sequence shown here is derived from an EMBL/GenBank/DDBJ whole genome shotgun (WGS) entry which is preliminary data.</text>
</comment>
<feature type="domain" description="Bacterial transcriptional activator" evidence="1">
    <location>
        <begin position="125"/>
        <end position="239"/>
    </location>
</feature>
<dbReference type="OrthoDB" id="142950at2"/>
<dbReference type="GO" id="GO:0006355">
    <property type="term" value="P:regulation of DNA-templated transcription"/>
    <property type="evidence" value="ECO:0007669"/>
    <property type="project" value="InterPro"/>
</dbReference>
<evidence type="ECO:0000259" key="1">
    <source>
        <dbReference type="Pfam" id="PF03704"/>
    </source>
</evidence>
<evidence type="ECO:0000313" key="2">
    <source>
        <dbReference type="EMBL" id="TFZ41443.1"/>
    </source>
</evidence>
<dbReference type="InterPro" id="IPR005158">
    <property type="entry name" value="BTAD"/>
</dbReference>
<dbReference type="Gene3D" id="1.25.40.10">
    <property type="entry name" value="Tetratricopeptide repeat domain"/>
    <property type="match status" value="1"/>
</dbReference>
<protein>
    <recommendedName>
        <fullName evidence="1">Bacterial transcriptional activator domain-containing protein</fullName>
    </recommendedName>
</protein>
<dbReference type="PANTHER" id="PTHR35807:SF2">
    <property type="entry name" value="TRANSCRIPTIONAL ACTIVATOR DOMAIN"/>
    <property type="match status" value="1"/>
</dbReference>
<proteinExistence type="predicted"/>
<accession>A0A4Z0D9B3</accession>
<keyword evidence="3" id="KW-1185">Reference proteome</keyword>
<sequence length="413" mass="49192">MIVFFNKKGYIKITEVILMELYIKTFGEFDVLVDEKSIIDNLKRSYKIMKLLQYFITFKNQKILPETIYETLWDEYDSMDTKNVIKGQIFRLKKGLKEASIDEDTMTIDFVNGYYTLKTNGNVIVDSDIFEKLIDEANRNLTEDFNEAFILYNKAFKIYENQYLDNFGYELWLVPIRNYFRKLYVNAVENVVEQYKKSRMNDEIINICQKALSKEAYEEKLHQYLIESLLANGEIKQAVDHIKYLQNEFMKGTGIFTIDTINRLEDIFEKHQKENKNNESIGIEKLKYLEGAMKLDEEEFKVIYQVTKIRRKALNEGNYLLIVELDDFKKYDSLKKIWQDFTSNLITRTFRKSDVFTIWRNEKFLILLSDVKHGAVSSLENRFLINYYEADDEKALPIKLKHILLEEDTKIKL</sequence>
<organism evidence="2 3">
    <name type="scientific">Soehngenia longivitae</name>
    <dbReference type="NCBI Taxonomy" id="2562294"/>
    <lineage>
        <taxon>Bacteria</taxon>
        <taxon>Bacillati</taxon>
        <taxon>Bacillota</taxon>
        <taxon>Tissierellia</taxon>
        <taxon>Tissierellales</taxon>
        <taxon>Tissierellaceae</taxon>
        <taxon>Soehngenia</taxon>
    </lineage>
</organism>
<dbReference type="Pfam" id="PF03704">
    <property type="entry name" value="BTAD"/>
    <property type="match status" value="1"/>
</dbReference>
<gene>
    <name evidence="2" type="ORF">E4100_02370</name>
</gene>
<dbReference type="SUPFAM" id="SSF46894">
    <property type="entry name" value="C-terminal effector domain of the bipartite response regulators"/>
    <property type="match status" value="1"/>
</dbReference>
<dbReference type="SUPFAM" id="SSF48452">
    <property type="entry name" value="TPR-like"/>
    <property type="match status" value="1"/>
</dbReference>
<reference evidence="2 3" key="1">
    <citation type="submission" date="2019-03" db="EMBL/GenBank/DDBJ databases">
        <title>Draft genome sequence data and analysis of a Fermenting Bacterium, Soehngenia longevitae strain 1933PT, isolated from petroleum reservoir in Azerbaijan.</title>
        <authorList>
            <person name="Grouzdev D.S."/>
            <person name="Bidzhieva S.K."/>
            <person name="Sokolova D.S."/>
            <person name="Tourova T.P."/>
            <person name="Poltaraus A.B."/>
            <person name="Nazina T.N."/>
        </authorList>
    </citation>
    <scope>NUCLEOTIDE SEQUENCE [LARGE SCALE GENOMIC DNA]</scope>
    <source>
        <strain evidence="2 3">1933P</strain>
    </source>
</reference>